<dbReference type="GO" id="GO:0022857">
    <property type="term" value="F:transmembrane transporter activity"/>
    <property type="evidence" value="ECO:0007669"/>
    <property type="project" value="TreeGrafter"/>
</dbReference>
<accession>A0AB39MYV6</accession>
<feature type="transmembrane region" description="Helical" evidence="8">
    <location>
        <begin position="451"/>
        <end position="474"/>
    </location>
</feature>
<name>A0AB39MYV6_9ACTN</name>
<feature type="transmembrane region" description="Helical" evidence="8">
    <location>
        <begin position="410"/>
        <end position="431"/>
    </location>
</feature>
<feature type="transmembrane region" description="Helical" evidence="8">
    <location>
        <begin position="495"/>
        <end position="515"/>
    </location>
</feature>
<keyword evidence="4 8" id="KW-1133">Transmembrane helix</keyword>
<dbReference type="InterPro" id="IPR003838">
    <property type="entry name" value="ABC3_permease_C"/>
</dbReference>
<dbReference type="AlphaFoldDB" id="A0AB39MYV6"/>
<evidence type="ECO:0000256" key="4">
    <source>
        <dbReference type="ARBA" id="ARBA00022989"/>
    </source>
</evidence>
<dbReference type="InterPro" id="IPR025857">
    <property type="entry name" value="MacB_PCD"/>
</dbReference>
<dbReference type="PANTHER" id="PTHR30572:SF4">
    <property type="entry name" value="ABC TRANSPORTER PERMEASE YTRF"/>
    <property type="match status" value="1"/>
</dbReference>
<feature type="transmembrane region" description="Helical" evidence="8">
    <location>
        <begin position="363"/>
        <end position="385"/>
    </location>
</feature>
<evidence type="ECO:0000256" key="3">
    <source>
        <dbReference type="ARBA" id="ARBA00022692"/>
    </source>
</evidence>
<dbReference type="PANTHER" id="PTHR30572">
    <property type="entry name" value="MEMBRANE COMPONENT OF TRANSPORTER-RELATED"/>
    <property type="match status" value="1"/>
</dbReference>
<comment type="similarity">
    <text evidence="6">Belongs to the ABC-4 integral membrane protein family.</text>
</comment>
<keyword evidence="5 8" id="KW-0472">Membrane</keyword>
<feature type="transmembrane region" description="Helical" evidence="8">
    <location>
        <begin position="317"/>
        <end position="343"/>
    </location>
</feature>
<organism evidence="11">
    <name type="scientific">Streptomyces sp. R11</name>
    <dbReference type="NCBI Taxonomy" id="3238625"/>
    <lineage>
        <taxon>Bacteria</taxon>
        <taxon>Bacillati</taxon>
        <taxon>Actinomycetota</taxon>
        <taxon>Actinomycetes</taxon>
        <taxon>Kitasatosporales</taxon>
        <taxon>Streptomycetaceae</taxon>
        <taxon>Streptomyces</taxon>
    </lineage>
</organism>
<dbReference type="RefSeq" id="WP_369271549.1">
    <property type="nucleotide sequence ID" value="NZ_CP163432.1"/>
</dbReference>
<dbReference type="InterPro" id="IPR050250">
    <property type="entry name" value="Macrolide_Exporter_MacB"/>
</dbReference>
<feature type="domain" description="ABC3 transporter permease C-terminal" evidence="9">
    <location>
        <begin position="733"/>
        <end position="848"/>
    </location>
</feature>
<dbReference type="GO" id="GO:0005886">
    <property type="term" value="C:plasma membrane"/>
    <property type="evidence" value="ECO:0007669"/>
    <property type="project" value="UniProtKB-SubCell"/>
</dbReference>
<dbReference type="Pfam" id="PF12704">
    <property type="entry name" value="MacB_PCD"/>
    <property type="match status" value="2"/>
</dbReference>
<evidence type="ECO:0000256" key="5">
    <source>
        <dbReference type="ARBA" id="ARBA00023136"/>
    </source>
</evidence>
<keyword evidence="3 8" id="KW-0812">Transmembrane</keyword>
<feature type="transmembrane region" description="Helical" evidence="8">
    <location>
        <begin position="821"/>
        <end position="842"/>
    </location>
</feature>
<evidence type="ECO:0000259" key="9">
    <source>
        <dbReference type="Pfam" id="PF02687"/>
    </source>
</evidence>
<reference evidence="11" key="1">
    <citation type="submission" date="2024-07" db="EMBL/GenBank/DDBJ databases">
        <authorList>
            <person name="Yu S.T."/>
        </authorList>
    </citation>
    <scope>NUCLEOTIDE SEQUENCE</scope>
    <source>
        <strain evidence="11">R11</strain>
    </source>
</reference>
<evidence type="ECO:0000256" key="1">
    <source>
        <dbReference type="ARBA" id="ARBA00004651"/>
    </source>
</evidence>
<evidence type="ECO:0000256" key="7">
    <source>
        <dbReference type="SAM" id="MobiDB-lite"/>
    </source>
</evidence>
<evidence type="ECO:0000313" key="11">
    <source>
        <dbReference type="EMBL" id="XDQ11297.1"/>
    </source>
</evidence>
<feature type="transmembrane region" description="Helical" evidence="8">
    <location>
        <begin position="729"/>
        <end position="754"/>
    </location>
</feature>
<keyword evidence="2" id="KW-1003">Cell membrane</keyword>
<evidence type="ECO:0000256" key="2">
    <source>
        <dbReference type="ARBA" id="ARBA00022475"/>
    </source>
</evidence>
<gene>
    <name evidence="11" type="ORF">AB5J55_17330</name>
</gene>
<dbReference type="EMBL" id="CP163432">
    <property type="protein sequence ID" value="XDQ11297.1"/>
    <property type="molecule type" value="Genomic_DNA"/>
</dbReference>
<evidence type="ECO:0000259" key="10">
    <source>
        <dbReference type="Pfam" id="PF12704"/>
    </source>
</evidence>
<proteinExistence type="inferred from homology"/>
<feature type="transmembrane region" description="Helical" evidence="8">
    <location>
        <begin position="781"/>
        <end position="801"/>
    </location>
</feature>
<feature type="transmembrane region" description="Helical" evidence="8">
    <location>
        <begin position="268"/>
        <end position="294"/>
    </location>
</feature>
<evidence type="ECO:0000256" key="8">
    <source>
        <dbReference type="SAM" id="Phobius"/>
    </source>
</evidence>
<feature type="region of interest" description="Disordered" evidence="7">
    <location>
        <begin position="59"/>
        <end position="80"/>
    </location>
</feature>
<evidence type="ECO:0000256" key="6">
    <source>
        <dbReference type="ARBA" id="ARBA00038076"/>
    </source>
</evidence>
<feature type="domain" description="MacB-like periplasmic core" evidence="10">
    <location>
        <begin position="19"/>
        <end position="237"/>
    </location>
</feature>
<protein>
    <submittedName>
        <fullName evidence="11">ABC transporter permease</fullName>
    </submittedName>
</protein>
<dbReference type="Pfam" id="PF02687">
    <property type="entry name" value="FtsX"/>
    <property type="match status" value="2"/>
</dbReference>
<feature type="domain" description="ABC3 transporter permease C-terminal" evidence="9">
    <location>
        <begin position="273"/>
        <end position="393"/>
    </location>
</feature>
<comment type="subcellular location">
    <subcellularLocation>
        <location evidence="1">Cell membrane</location>
        <topology evidence="1">Multi-pass membrane protein</topology>
    </subcellularLocation>
</comment>
<sequence length="856" mass="89578">MTVLKTSMRNFFAHKGRMALSAVAVLLSVAFVCGTLVFTDTMNTTFDKLFAVTSSDVTVSPKDAEDEDDGGGTGKPVSLPASAVEQVAAVDGVKKAEGAVASMSVTVVNSENKNMGSSTGAPTFAGNWTENDKKSMEITSGHAPRGPTEVMVDADTADKHDLELGDELRTIAATGDIRARIVGIASWKVTNPGAAVVYFDTETAQRTLLGATGRFTQVSVTAADGVSDAQLKQNVAQSLDGTYKIQTAKETADENRKDVSAFMDVIKYAMLGFAGIAFLVGIFLIINTFSMLVAQRTREIGLMRAIGSSRRQVNRSVLVEALLLGFVGSVLGVGAGVGIAVGLMKLMSMAGMNLSTDDLTVKVTTPLVGLILGVVVTVLAAYLPARRAGKVSPMAALRDAGTPADGKAGWIRGLVGLVLTGAGVFALYAAATADKAGDGALMLGGGVVLSLIGFVVIGPLLAGVVVRVISAVLLRAFGPVGRLAERNALRNPRRTGATGAALMIGLALVACLSVVGSSMVASATSELDKSVGADFIVMPQQGLIVAQAEKAMQQTPGLAHVTRNKEIDATLTSPDGKTDDSGLTAADPTYAEDLRRATTAGTLSAAYGKDAMSVGSDYAKKHGVRVGDTITVAFKGGETAKLKVAAITKDDTAFDQGARYISMETVQKYLPADRIPQSQIMFGKAKEGQEEAAYAALKKSLHDYPQYQVRDQTDYKEELKDQMGQLLNMVYGLLALAIIVAVLGVVNTLALSVVERTREIGLMRAIGLSRRQLRRMIRMESVVIALFGALLGLGLGMGWGATAQRLLALEGLNVLDIPWPTIIGVFIGSAFVGLFAALVPAFRAGRMNVLNAIATE</sequence>
<feature type="domain" description="MacB-like periplasmic core" evidence="10">
    <location>
        <begin position="498"/>
        <end position="697"/>
    </location>
</feature>